<organism evidence="2 3">
    <name type="scientific">Luteolibacter yonseiensis</name>
    <dbReference type="NCBI Taxonomy" id="1144680"/>
    <lineage>
        <taxon>Bacteria</taxon>
        <taxon>Pseudomonadati</taxon>
        <taxon>Verrucomicrobiota</taxon>
        <taxon>Verrucomicrobiia</taxon>
        <taxon>Verrucomicrobiales</taxon>
        <taxon>Verrucomicrobiaceae</taxon>
        <taxon>Luteolibacter</taxon>
    </lineage>
</organism>
<reference evidence="2" key="1">
    <citation type="submission" date="2021-01" db="EMBL/GenBank/DDBJ databases">
        <title>Modified the classification status of verrucomicrobia.</title>
        <authorList>
            <person name="Feng X."/>
        </authorList>
    </citation>
    <scope>NUCLEOTIDE SEQUENCE</scope>
    <source>
        <strain evidence="2">JCM 18052</strain>
    </source>
</reference>
<dbReference type="RefSeq" id="WP_200349684.1">
    <property type="nucleotide sequence ID" value="NZ_BAABHZ010000010.1"/>
</dbReference>
<dbReference type="AlphaFoldDB" id="A0A934VAC8"/>
<dbReference type="Pfam" id="PF16798">
    <property type="entry name" value="DUF5069"/>
    <property type="match status" value="1"/>
</dbReference>
<accession>A0A934VAC8</accession>
<name>A0A934VAC8_9BACT</name>
<dbReference type="Proteomes" id="UP000600139">
    <property type="component" value="Unassembled WGS sequence"/>
</dbReference>
<evidence type="ECO:0000313" key="2">
    <source>
        <dbReference type="EMBL" id="MBK1814731.1"/>
    </source>
</evidence>
<keyword evidence="3" id="KW-1185">Reference proteome</keyword>
<sequence length="145" mass="16216">MVLPRPTDRLVDCVWLPRILAKARLLAVDELPEEYASRFCHPSGVDGQFIAFFNLTRDELPAVCGRGDGEIGEWFLSSPERKSRIQEWNRIAVNLGRAGFPMAERLPVALSTSYRHLADRKLETVFQVLEADEEGGPELTPPAGP</sequence>
<dbReference type="EMBL" id="JAENIK010000004">
    <property type="protein sequence ID" value="MBK1814731.1"/>
    <property type="molecule type" value="Genomic_DNA"/>
</dbReference>
<comment type="caution">
    <text evidence="2">The sequence shown here is derived from an EMBL/GenBank/DDBJ whole genome shotgun (WGS) entry which is preliminary data.</text>
</comment>
<proteinExistence type="predicted"/>
<dbReference type="InterPro" id="IPR031849">
    <property type="entry name" value="DUF5069"/>
</dbReference>
<evidence type="ECO:0000313" key="3">
    <source>
        <dbReference type="Proteomes" id="UP000600139"/>
    </source>
</evidence>
<gene>
    <name evidence="2" type="ORF">JIN84_03845</name>
</gene>
<evidence type="ECO:0000259" key="1">
    <source>
        <dbReference type="Pfam" id="PF16798"/>
    </source>
</evidence>
<protein>
    <submittedName>
        <fullName evidence="2">DUF5069 domain-containing protein</fullName>
    </submittedName>
</protein>
<feature type="domain" description="DUF5069" evidence="1">
    <location>
        <begin position="6"/>
        <end position="134"/>
    </location>
</feature>